<evidence type="ECO:0000256" key="1">
    <source>
        <dbReference type="SAM" id="Coils"/>
    </source>
</evidence>
<feature type="coiled-coil region" evidence="1">
    <location>
        <begin position="32"/>
        <end position="59"/>
    </location>
</feature>
<dbReference type="Proteomes" id="UP000018888">
    <property type="component" value="Unassembled WGS sequence"/>
</dbReference>
<evidence type="ECO:0000313" key="2">
    <source>
        <dbReference type="EMBL" id="POG80577.1"/>
    </source>
</evidence>
<keyword evidence="3" id="KW-1185">Reference proteome</keyword>
<reference evidence="2 3" key="1">
    <citation type="journal article" date="2013" name="Proc. Natl. Acad. Sci. U.S.A.">
        <title>Genome of an arbuscular mycorrhizal fungus provides insight into the oldest plant symbiosis.</title>
        <authorList>
            <person name="Tisserant E."/>
            <person name="Malbreil M."/>
            <person name="Kuo A."/>
            <person name="Kohler A."/>
            <person name="Symeonidi A."/>
            <person name="Balestrini R."/>
            <person name="Charron P."/>
            <person name="Duensing N."/>
            <person name="Frei Dit Frey N."/>
            <person name="Gianinazzi-Pearson V."/>
            <person name="Gilbert L.B."/>
            <person name="Handa Y."/>
            <person name="Herr J.R."/>
            <person name="Hijri M."/>
            <person name="Koul R."/>
            <person name="Kawaguchi M."/>
            <person name="Krajinski F."/>
            <person name="Lammers P.J."/>
            <person name="Masclaux F.G."/>
            <person name="Murat C."/>
            <person name="Morin E."/>
            <person name="Ndikumana S."/>
            <person name="Pagni M."/>
            <person name="Petitpierre D."/>
            <person name="Requena N."/>
            <person name="Rosikiewicz P."/>
            <person name="Riley R."/>
            <person name="Saito K."/>
            <person name="San Clemente H."/>
            <person name="Shapiro H."/>
            <person name="van Tuinen D."/>
            <person name="Becard G."/>
            <person name="Bonfante P."/>
            <person name="Paszkowski U."/>
            <person name="Shachar-Hill Y.Y."/>
            <person name="Tuskan G.A."/>
            <person name="Young P.W."/>
            <person name="Sanders I.R."/>
            <person name="Henrissat B."/>
            <person name="Rensing S.A."/>
            <person name="Grigoriev I.V."/>
            <person name="Corradi N."/>
            <person name="Roux C."/>
            <person name="Martin F."/>
        </authorList>
    </citation>
    <scope>NUCLEOTIDE SEQUENCE [LARGE SCALE GENOMIC DNA]</scope>
    <source>
        <strain evidence="2 3">DAOM 197198</strain>
    </source>
</reference>
<gene>
    <name evidence="2" type="ORF">GLOIN_2v1471348</name>
</gene>
<reference evidence="2 3" key="2">
    <citation type="journal article" date="2018" name="New Phytol.">
        <title>High intraspecific genome diversity in the model arbuscular mycorrhizal symbiont Rhizophagus irregularis.</title>
        <authorList>
            <person name="Chen E.C.H."/>
            <person name="Morin E."/>
            <person name="Beaudet D."/>
            <person name="Noel J."/>
            <person name="Yildirir G."/>
            <person name="Ndikumana S."/>
            <person name="Charron P."/>
            <person name="St-Onge C."/>
            <person name="Giorgi J."/>
            <person name="Kruger M."/>
            <person name="Marton T."/>
            <person name="Ropars J."/>
            <person name="Grigoriev I.V."/>
            <person name="Hainaut M."/>
            <person name="Henrissat B."/>
            <person name="Roux C."/>
            <person name="Martin F."/>
            <person name="Corradi N."/>
        </authorList>
    </citation>
    <scope>NUCLEOTIDE SEQUENCE [LARGE SCALE GENOMIC DNA]</scope>
    <source>
        <strain evidence="2 3">DAOM 197198</strain>
    </source>
</reference>
<dbReference type="AlphaFoldDB" id="A0A2P4QSF2"/>
<name>A0A2P4QSF2_RHIID</name>
<keyword evidence="1" id="KW-0175">Coiled coil</keyword>
<sequence>MTEKIRQDLVNAAFDRARENAQGYTAIKQIILNNENLRNAEKNEALKFLNEKYDRKNIRSNKGTKRTCEKCEEECSGKLYCENCIRNYLKKNFSNWTSGNKNIDTLIKKCQIDTLSPNRIIEWIPYDKLQNIKYKKKGGFSDIYEAEWINGRYYEWDSKEKKLKRKGTKKVILKTLEDNNNEEVC</sequence>
<comment type="caution">
    <text evidence="2">The sequence shown here is derived from an EMBL/GenBank/DDBJ whole genome shotgun (WGS) entry which is preliminary data.</text>
</comment>
<evidence type="ECO:0000313" key="3">
    <source>
        <dbReference type="Proteomes" id="UP000018888"/>
    </source>
</evidence>
<organism evidence="2 3">
    <name type="scientific">Rhizophagus irregularis (strain DAOM 181602 / DAOM 197198 / MUCL 43194)</name>
    <name type="common">Arbuscular mycorrhizal fungus</name>
    <name type="synonym">Glomus intraradices</name>
    <dbReference type="NCBI Taxonomy" id="747089"/>
    <lineage>
        <taxon>Eukaryota</taxon>
        <taxon>Fungi</taxon>
        <taxon>Fungi incertae sedis</taxon>
        <taxon>Mucoromycota</taxon>
        <taxon>Glomeromycotina</taxon>
        <taxon>Glomeromycetes</taxon>
        <taxon>Glomerales</taxon>
        <taxon>Glomeraceae</taxon>
        <taxon>Rhizophagus</taxon>
    </lineage>
</organism>
<accession>A0A2P4QSF2</accession>
<dbReference type="EMBL" id="AUPC02000016">
    <property type="protein sequence ID" value="POG80577.1"/>
    <property type="molecule type" value="Genomic_DNA"/>
</dbReference>
<protein>
    <submittedName>
        <fullName evidence="2">Uncharacterized protein</fullName>
    </submittedName>
</protein>
<proteinExistence type="predicted"/>